<dbReference type="Pfam" id="PF12826">
    <property type="entry name" value="HHH_2"/>
    <property type="match status" value="1"/>
</dbReference>
<evidence type="ECO:0000256" key="3">
    <source>
        <dbReference type="SAM" id="MobiDB-lite"/>
    </source>
</evidence>
<accession>A0A553JXP8</accession>
<dbReference type="InterPro" id="IPR036420">
    <property type="entry name" value="BRCT_dom_sf"/>
</dbReference>
<dbReference type="Gene3D" id="3.40.50.10190">
    <property type="entry name" value="BRCT domain"/>
    <property type="match status" value="1"/>
</dbReference>
<evidence type="ECO:0000313" key="5">
    <source>
        <dbReference type="EMBL" id="TRY17224.1"/>
    </source>
</evidence>
<dbReference type="InterPro" id="IPR041663">
    <property type="entry name" value="DisA/LigA_HHH"/>
</dbReference>
<dbReference type="SUPFAM" id="SSF52113">
    <property type="entry name" value="BRCT domain"/>
    <property type="match status" value="1"/>
</dbReference>
<dbReference type="CDD" id="cd17748">
    <property type="entry name" value="BRCT_DNA_ligase_like"/>
    <property type="match status" value="1"/>
</dbReference>
<gene>
    <name evidence="5" type="ORF">FOJ82_11730</name>
</gene>
<dbReference type="Pfam" id="PF00533">
    <property type="entry name" value="BRCT"/>
    <property type="match status" value="1"/>
</dbReference>
<evidence type="ECO:0000256" key="1">
    <source>
        <dbReference type="ARBA" id="ARBA00022763"/>
    </source>
</evidence>
<dbReference type="SUPFAM" id="SSF47781">
    <property type="entry name" value="RuvA domain 2-like"/>
    <property type="match status" value="1"/>
</dbReference>
<evidence type="ECO:0000256" key="2">
    <source>
        <dbReference type="ARBA" id="ARBA00023204"/>
    </source>
</evidence>
<organism evidence="5 6">
    <name type="scientific">Tessaracoccus rhinocerotis</name>
    <dbReference type="NCBI Taxonomy" id="1689449"/>
    <lineage>
        <taxon>Bacteria</taxon>
        <taxon>Bacillati</taxon>
        <taxon>Actinomycetota</taxon>
        <taxon>Actinomycetes</taxon>
        <taxon>Propionibacteriales</taxon>
        <taxon>Propionibacteriaceae</taxon>
        <taxon>Tessaracoccus</taxon>
    </lineage>
</organism>
<dbReference type="Gene3D" id="1.10.150.20">
    <property type="entry name" value="5' to 3' exonuclease, C-terminal subdomain"/>
    <property type="match status" value="2"/>
</dbReference>
<dbReference type="AlphaFoldDB" id="A0A553JXP8"/>
<proteinExistence type="predicted"/>
<evidence type="ECO:0000313" key="6">
    <source>
        <dbReference type="Proteomes" id="UP000317638"/>
    </source>
</evidence>
<dbReference type="SMART" id="SM00292">
    <property type="entry name" value="BRCT"/>
    <property type="match status" value="1"/>
</dbReference>
<comment type="caution">
    <text evidence="5">The sequence shown here is derived from an EMBL/GenBank/DDBJ whole genome shotgun (WGS) entry which is preliminary data.</text>
</comment>
<name>A0A553JXP8_9ACTN</name>
<keyword evidence="6" id="KW-1185">Reference proteome</keyword>
<dbReference type="OrthoDB" id="9759736at2"/>
<reference evidence="5 6" key="1">
    <citation type="submission" date="2019-07" db="EMBL/GenBank/DDBJ databases">
        <authorList>
            <person name="Zhou L.-Y."/>
        </authorList>
    </citation>
    <scope>NUCLEOTIDE SEQUENCE [LARGE SCALE GENOMIC DNA]</scope>
    <source>
        <strain evidence="5 6">YIM 101269</strain>
    </source>
</reference>
<dbReference type="GO" id="GO:0006281">
    <property type="term" value="P:DNA repair"/>
    <property type="evidence" value="ECO:0007669"/>
    <property type="project" value="UniProtKB-KW"/>
</dbReference>
<keyword evidence="2" id="KW-0234">DNA repair</keyword>
<dbReference type="PROSITE" id="PS50172">
    <property type="entry name" value="BRCT"/>
    <property type="match status" value="1"/>
</dbReference>
<dbReference type="InterPro" id="IPR010994">
    <property type="entry name" value="RuvA_2-like"/>
</dbReference>
<evidence type="ECO:0000259" key="4">
    <source>
        <dbReference type="PROSITE" id="PS50172"/>
    </source>
</evidence>
<protein>
    <recommendedName>
        <fullName evidence="4">BRCT domain-containing protein</fullName>
    </recommendedName>
</protein>
<dbReference type="Proteomes" id="UP000317638">
    <property type="component" value="Unassembled WGS sequence"/>
</dbReference>
<sequence length="325" mass="32900">MTVFKAGDIIPRVEEPLIGLRPDDATPYEAPDTCPSCGELLDQSAVIWKCSTPACSIAGGLAYAVSRDALDVDGFSVKIAEALAEHDLAADLADLFTLTVDQYATLPLGVTSTGNPRLLGKVTAAKIVAGLDAAKQAPLHRVITALGLRGTGRGVSRRLATHFGSLAALQAATPAELAAMPMGTYSSTGKALTLGPAKATLVAAQLASPYYQTLIGKLERAGVTTTATASTDDGVAGNTDTAAGDASAGSPLSGMNVVVSGTVPGYSRTTVAEAIEAAGGRASGSVSATTSLLVSEPSSTSKYVKAQQLGVRIVTPSEFLTILHG</sequence>
<dbReference type="Gene3D" id="6.20.10.30">
    <property type="match status" value="1"/>
</dbReference>
<feature type="region of interest" description="Disordered" evidence="3">
    <location>
        <begin position="229"/>
        <end position="249"/>
    </location>
</feature>
<feature type="domain" description="BRCT" evidence="4">
    <location>
        <begin position="247"/>
        <end position="325"/>
    </location>
</feature>
<dbReference type="EMBL" id="VKKG01000005">
    <property type="protein sequence ID" value="TRY17224.1"/>
    <property type="molecule type" value="Genomic_DNA"/>
</dbReference>
<dbReference type="InterPro" id="IPR001357">
    <property type="entry name" value="BRCT_dom"/>
</dbReference>
<keyword evidence="1" id="KW-0227">DNA damage</keyword>